<comment type="caution">
    <text evidence="1">The sequence shown here is derived from an EMBL/GenBank/DDBJ whole genome shotgun (WGS) entry which is preliminary data.</text>
</comment>
<sequence>MVFPWKSKGQELTDSELWLLKTRKDEIIMKTGFKALWNYKGLIVDMGVKPDKEMKPTFFIMTDDMEQIQVTITDSINLAMVRDWLDHLETGVDCHNFNGYADFIQIVKNVFNVYADRQGFFLNYDNTYLNNRKKELGVTDKTIARCAGLGKSTVNDLRRGLTKKPRFRTICRIHSALDEIAGVNGKWN</sequence>
<organism evidence="1 2">
    <name type="scientific">Blautia hansenii</name>
    <name type="common">Ruminococcus hansenii</name>
    <dbReference type="NCBI Taxonomy" id="1322"/>
    <lineage>
        <taxon>Bacteria</taxon>
        <taxon>Bacillati</taxon>
        <taxon>Bacillota</taxon>
        <taxon>Clostridia</taxon>
        <taxon>Lachnospirales</taxon>
        <taxon>Lachnospiraceae</taxon>
        <taxon>Blautia</taxon>
    </lineage>
</organism>
<gene>
    <name evidence="1" type="ORF">G5A70_04200</name>
</gene>
<evidence type="ECO:0008006" key="3">
    <source>
        <dbReference type="Google" id="ProtNLM"/>
    </source>
</evidence>
<evidence type="ECO:0000313" key="1">
    <source>
        <dbReference type="EMBL" id="NSJ85394.1"/>
    </source>
</evidence>
<dbReference type="RefSeq" id="WP_173748337.1">
    <property type="nucleotide sequence ID" value="NZ_JAAITA010000003.1"/>
</dbReference>
<dbReference type="Gene3D" id="1.10.260.40">
    <property type="entry name" value="lambda repressor-like DNA-binding domains"/>
    <property type="match status" value="1"/>
</dbReference>
<proteinExistence type="predicted"/>
<dbReference type="InterPro" id="IPR010982">
    <property type="entry name" value="Lambda_DNA-bd_dom_sf"/>
</dbReference>
<evidence type="ECO:0000313" key="2">
    <source>
        <dbReference type="Proteomes" id="UP000822142"/>
    </source>
</evidence>
<keyword evidence="2" id="KW-1185">Reference proteome</keyword>
<reference evidence="1 2" key="1">
    <citation type="journal article" date="2020" name="Cell Host Microbe">
        <title>Functional and Genomic Variation between Human-Derived Isolates of Lachnospiraceae Reveals Inter- and Intra-Species Diversity.</title>
        <authorList>
            <person name="Sorbara M.T."/>
            <person name="Littmann E.R."/>
            <person name="Fontana E."/>
            <person name="Moody T.U."/>
            <person name="Kohout C.E."/>
            <person name="Gjonbalaj M."/>
            <person name="Eaton V."/>
            <person name="Seok R."/>
            <person name="Leiner I.M."/>
            <person name="Pamer E.G."/>
        </authorList>
    </citation>
    <scope>NUCLEOTIDE SEQUENCE [LARGE SCALE GENOMIC DNA]</scope>
    <source>
        <strain evidence="1 2">MSK.15.26</strain>
    </source>
</reference>
<accession>A0ABX2I532</accession>
<protein>
    <recommendedName>
        <fullName evidence="3">HTH cro/C1-type domain-containing protein</fullName>
    </recommendedName>
</protein>
<name>A0ABX2I532_BLAHA</name>
<dbReference type="SUPFAM" id="SSF47413">
    <property type="entry name" value="lambda repressor-like DNA-binding domains"/>
    <property type="match status" value="1"/>
</dbReference>
<dbReference type="Proteomes" id="UP000822142">
    <property type="component" value="Unassembled WGS sequence"/>
</dbReference>
<dbReference type="EMBL" id="JAAITA010000003">
    <property type="protein sequence ID" value="NSJ85394.1"/>
    <property type="molecule type" value="Genomic_DNA"/>
</dbReference>